<comment type="caution">
    <text evidence="2">The sequence shown here is derived from an EMBL/GenBank/DDBJ whole genome shotgun (WGS) entry which is preliminary data.</text>
</comment>
<evidence type="ECO:0000256" key="1">
    <source>
        <dbReference type="SAM" id="MobiDB-lite"/>
    </source>
</evidence>
<feature type="compositionally biased region" description="Low complexity" evidence="1">
    <location>
        <begin position="150"/>
        <end position="171"/>
    </location>
</feature>
<evidence type="ECO:0000313" key="2">
    <source>
        <dbReference type="EMBL" id="KAF7728623.1"/>
    </source>
</evidence>
<dbReference type="EMBL" id="JABAYA010000034">
    <property type="protein sequence ID" value="KAF7728623.1"/>
    <property type="molecule type" value="Genomic_DNA"/>
</dbReference>
<gene>
    <name evidence="2" type="ORF">EC973_005850</name>
</gene>
<dbReference type="Proteomes" id="UP000605846">
    <property type="component" value="Unassembled WGS sequence"/>
</dbReference>
<feature type="compositionally biased region" description="Polar residues" evidence="1">
    <location>
        <begin position="250"/>
        <end position="262"/>
    </location>
</feature>
<evidence type="ECO:0000313" key="3">
    <source>
        <dbReference type="Proteomes" id="UP000605846"/>
    </source>
</evidence>
<keyword evidence="3" id="KW-1185">Reference proteome</keyword>
<feature type="region of interest" description="Disordered" evidence="1">
    <location>
        <begin position="1"/>
        <end position="65"/>
    </location>
</feature>
<proteinExistence type="predicted"/>
<feature type="compositionally biased region" description="Low complexity" evidence="1">
    <location>
        <begin position="102"/>
        <end position="135"/>
    </location>
</feature>
<name>A0A8H7ERE1_9FUNG</name>
<feature type="region of interest" description="Disordered" evidence="1">
    <location>
        <begin position="102"/>
        <end position="225"/>
    </location>
</feature>
<organism evidence="2 3">
    <name type="scientific">Apophysomyces ossiformis</name>
    <dbReference type="NCBI Taxonomy" id="679940"/>
    <lineage>
        <taxon>Eukaryota</taxon>
        <taxon>Fungi</taxon>
        <taxon>Fungi incertae sedis</taxon>
        <taxon>Mucoromycota</taxon>
        <taxon>Mucoromycotina</taxon>
        <taxon>Mucoromycetes</taxon>
        <taxon>Mucorales</taxon>
        <taxon>Mucorineae</taxon>
        <taxon>Mucoraceae</taxon>
        <taxon>Apophysomyces</taxon>
    </lineage>
</organism>
<reference evidence="2" key="1">
    <citation type="submission" date="2020-01" db="EMBL/GenBank/DDBJ databases">
        <title>Genome Sequencing of Three Apophysomyces-Like Fungal Strains Confirms a Novel Fungal Genus in the Mucoromycota with divergent Burkholderia-like Endosymbiotic Bacteria.</title>
        <authorList>
            <person name="Stajich J.E."/>
            <person name="Macias A.M."/>
            <person name="Carter-House D."/>
            <person name="Lovett B."/>
            <person name="Kasson L.R."/>
            <person name="Berry K."/>
            <person name="Grigoriev I."/>
            <person name="Chang Y."/>
            <person name="Spatafora J."/>
            <person name="Kasson M.T."/>
        </authorList>
    </citation>
    <scope>NUCLEOTIDE SEQUENCE</scope>
    <source>
        <strain evidence="2">NRRL A-21654</strain>
    </source>
</reference>
<dbReference type="AlphaFoldDB" id="A0A8H7ERE1"/>
<sequence>MTRHSIEFFLQPPSPPLQPPEPMCVLPPVSSLLPDEPSLPPPRSSSCSPNLTPSSPIQSPSQNQDHFTTLPRLRLPHMYPNLTLTIPCEPCTSLSTCSSPSTSPLPSFLLDTPQSSPSSSPHPQQNQNQQQQRQPYFLLPPPDNIRRCRSLSNASSVSSVSSISSSLSAPSTHRRLSDPPLYSDIMNHPSTSSNRPQSASPSIPPREPKRKRGRPSNVSRQAQRDSWTFVTPTVWDVKRKDITEQEDKVQSTSAASTPQEDSQIVLLWPTDNEDDERCERNSTLNTFTSTKMDATLTMPKKKRGRKPKMQLAGNSCFVWRDLTARRGANRKKKGLGKPNEDDVASRVQSLKLVDDL</sequence>
<feature type="compositionally biased region" description="Polar residues" evidence="1">
    <location>
        <begin position="216"/>
        <end position="225"/>
    </location>
</feature>
<feature type="region of interest" description="Disordered" evidence="1">
    <location>
        <begin position="327"/>
        <end position="348"/>
    </location>
</feature>
<feature type="region of interest" description="Disordered" evidence="1">
    <location>
        <begin position="244"/>
        <end position="263"/>
    </location>
</feature>
<feature type="compositionally biased region" description="Low complexity" evidence="1">
    <location>
        <begin position="26"/>
        <end position="36"/>
    </location>
</feature>
<dbReference type="OrthoDB" id="2286658at2759"/>
<feature type="compositionally biased region" description="Pro residues" evidence="1">
    <location>
        <begin position="12"/>
        <end position="22"/>
    </location>
</feature>
<accession>A0A8H7ERE1</accession>
<feature type="compositionally biased region" description="Polar residues" evidence="1">
    <location>
        <begin position="188"/>
        <end position="201"/>
    </location>
</feature>
<feature type="compositionally biased region" description="Low complexity" evidence="1">
    <location>
        <begin position="44"/>
        <end position="64"/>
    </location>
</feature>
<protein>
    <submittedName>
        <fullName evidence="2">Uncharacterized protein</fullName>
    </submittedName>
</protein>